<protein>
    <recommendedName>
        <fullName evidence="12">NB-ARC domain-containing protein</fullName>
    </recommendedName>
</protein>
<accession>A0A2N9J7Q3</accession>
<dbReference type="InterPro" id="IPR036388">
    <property type="entry name" value="WH-like_DNA-bd_sf"/>
</dbReference>
<dbReference type="AlphaFoldDB" id="A0A2N9J7Q3"/>
<dbReference type="EMBL" id="OIVN01006445">
    <property type="protein sequence ID" value="SPD33242.1"/>
    <property type="molecule type" value="Genomic_DNA"/>
</dbReference>
<dbReference type="PRINTS" id="PR00364">
    <property type="entry name" value="DISEASERSIST"/>
</dbReference>
<dbReference type="FunFam" id="1.10.10.10:FF:000322">
    <property type="entry name" value="Probable disease resistance protein At1g63360"/>
    <property type="match status" value="1"/>
</dbReference>
<keyword evidence="4" id="KW-0611">Plant defense</keyword>
<keyword evidence="1" id="KW-0433">Leucine-rich repeat</keyword>
<evidence type="ECO:0000256" key="4">
    <source>
        <dbReference type="ARBA" id="ARBA00022821"/>
    </source>
</evidence>
<dbReference type="InterPro" id="IPR038005">
    <property type="entry name" value="RX-like_CC"/>
</dbReference>
<evidence type="ECO:0000259" key="9">
    <source>
        <dbReference type="Pfam" id="PF23559"/>
    </source>
</evidence>
<evidence type="ECO:0000313" key="11">
    <source>
        <dbReference type="EMBL" id="SPD33242.1"/>
    </source>
</evidence>
<dbReference type="GO" id="GO:0051707">
    <property type="term" value="P:response to other organism"/>
    <property type="evidence" value="ECO:0007669"/>
    <property type="project" value="UniProtKB-ARBA"/>
</dbReference>
<feature type="compositionally biased region" description="Basic and acidic residues" evidence="6">
    <location>
        <begin position="745"/>
        <end position="760"/>
    </location>
</feature>
<evidence type="ECO:0000259" key="7">
    <source>
        <dbReference type="Pfam" id="PF00931"/>
    </source>
</evidence>
<evidence type="ECO:0000256" key="3">
    <source>
        <dbReference type="ARBA" id="ARBA00022741"/>
    </source>
</evidence>
<dbReference type="Gene3D" id="1.20.5.4130">
    <property type="match status" value="1"/>
</dbReference>
<dbReference type="InterPro" id="IPR027417">
    <property type="entry name" value="P-loop_NTPase"/>
</dbReference>
<dbReference type="GO" id="GO:0005524">
    <property type="term" value="F:ATP binding"/>
    <property type="evidence" value="ECO:0007669"/>
    <property type="project" value="UniProtKB-KW"/>
</dbReference>
<evidence type="ECO:0008006" key="12">
    <source>
        <dbReference type="Google" id="ProtNLM"/>
    </source>
</evidence>
<dbReference type="Gene3D" id="1.10.8.430">
    <property type="entry name" value="Helical domain of apoptotic protease-activating factors"/>
    <property type="match status" value="1"/>
</dbReference>
<organism evidence="11">
    <name type="scientific">Fagus sylvatica</name>
    <name type="common">Beechnut</name>
    <dbReference type="NCBI Taxonomy" id="28930"/>
    <lineage>
        <taxon>Eukaryota</taxon>
        <taxon>Viridiplantae</taxon>
        <taxon>Streptophyta</taxon>
        <taxon>Embryophyta</taxon>
        <taxon>Tracheophyta</taxon>
        <taxon>Spermatophyta</taxon>
        <taxon>Magnoliopsida</taxon>
        <taxon>eudicotyledons</taxon>
        <taxon>Gunneridae</taxon>
        <taxon>Pentapetalae</taxon>
        <taxon>rosids</taxon>
        <taxon>fabids</taxon>
        <taxon>Fagales</taxon>
        <taxon>Fagaceae</taxon>
        <taxon>Fagus</taxon>
    </lineage>
</organism>
<feature type="region of interest" description="Disordered" evidence="6">
    <location>
        <begin position="737"/>
        <end position="787"/>
    </location>
</feature>
<evidence type="ECO:0000256" key="6">
    <source>
        <dbReference type="SAM" id="MobiDB-lite"/>
    </source>
</evidence>
<reference evidence="11" key="1">
    <citation type="submission" date="2018-02" db="EMBL/GenBank/DDBJ databases">
        <authorList>
            <person name="Cohen D.B."/>
            <person name="Kent A.D."/>
        </authorList>
    </citation>
    <scope>NUCLEOTIDE SEQUENCE</scope>
</reference>
<feature type="domain" description="Disease resistance N-terminal" evidence="8">
    <location>
        <begin position="6"/>
        <end position="91"/>
    </location>
</feature>
<feature type="domain" description="R13L1/DRL21-like LRR repeat region" evidence="10">
    <location>
        <begin position="503"/>
        <end position="624"/>
    </location>
</feature>
<dbReference type="InterPro" id="IPR058922">
    <property type="entry name" value="WHD_DRP"/>
</dbReference>
<sequence>MAEGLVSDLIKQLVSIAVREAEKEIRSVIGVDKNIKKLENNLRTVKAMLNDAEKRQVREEAVKLWLEKLKDACYEMDDVVDEWNTAMIKSEIQKEEEENADDVPVVKKKVCSFIPSPSYCFRQVDKLVLRHDIAHKIKEVNGKLDEVVRERVRYGFELTTRGDAPEVKDDLVSILLEKGSEEERCPHVISLVGMGGIGKTTLAQLAYNDPKVQAHFDIKMWVCVSDPFDQCRVAKAIIEALKDDVWTEDPKKWEPFSNAFKKLEGSQSSRILVTTRKIRVAKIMGSTSTRMINLEVLSEEDCWLVFSKIAFSDKDPEQCEQLENLGRQIAKKCKGLPLAAKTLGSLMRFKISSEQWKNVLDSNLWDLEGVENVIEKDLFASLFLSYYDLPSPLKRCFSYCAVYPKDYVFSSDELVEMWMAQGYIDSKENMEIIAREYLENLAIRSFFQDFENDKDDGQIRGCKMHDIVHDFAHLEYPRGFGRLTSLRRLSHFYVSGTKDGCKLGELKDLNQLQGSLDIRGLGNVVDVCEAENAQLKKKIHLHTLKLQFTGGYDRRIENDVSVLNALESPPNLKDLSIVGYQGTTMSPNWTMSLTKLKTLCLDYLEHLPPLGKLPVLESLKITRCNSLRKVGVEFLGIESENKKEDNMQIFPNLKSLEFCGLDQWEEWIGIGGKREEEEDSNITIMPRLQRLVILRCPSLNSLPDFLRTIPLKELEINRSSILHERCQRGTGEEWPKISHIPNIKIDGEDVQRDGQEVKSESDEEESDEEEYDEEEHAEEEFDKECKAEQNKALDIPCIIKLLDVGRDDVSHAEDEFDKEENNEKRV</sequence>
<dbReference type="Gene3D" id="3.80.10.10">
    <property type="entry name" value="Ribonuclease Inhibitor"/>
    <property type="match status" value="1"/>
</dbReference>
<dbReference type="GO" id="GO:0043531">
    <property type="term" value="F:ADP binding"/>
    <property type="evidence" value="ECO:0007669"/>
    <property type="project" value="InterPro"/>
</dbReference>
<dbReference type="Pfam" id="PF23559">
    <property type="entry name" value="WHD_DRP"/>
    <property type="match status" value="1"/>
</dbReference>
<feature type="domain" description="NB-ARC" evidence="7">
    <location>
        <begin position="243"/>
        <end position="314"/>
    </location>
</feature>
<dbReference type="Pfam" id="PF00931">
    <property type="entry name" value="NB-ARC"/>
    <property type="match status" value="2"/>
</dbReference>
<dbReference type="SUPFAM" id="SSF52058">
    <property type="entry name" value="L domain-like"/>
    <property type="match status" value="1"/>
</dbReference>
<evidence type="ECO:0000259" key="10">
    <source>
        <dbReference type="Pfam" id="PF25019"/>
    </source>
</evidence>
<feature type="domain" description="NB-ARC" evidence="7">
    <location>
        <begin position="173"/>
        <end position="242"/>
    </location>
</feature>
<dbReference type="PANTHER" id="PTHR36766:SF45">
    <property type="entry name" value="NB-ARC DOMAIN-CONTAINING PROTEIN"/>
    <property type="match status" value="1"/>
</dbReference>
<proteinExistence type="predicted"/>
<keyword evidence="2" id="KW-0677">Repeat</keyword>
<feature type="domain" description="Disease resistance protein winged helix" evidence="9">
    <location>
        <begin position="402"/>
        <end position="472"/>
    </location>
</feature>
<dbReference type="Gene3D" id="1.10.10.10">
    <property type="entry name" value="Winged helix-like DNA-binding domain superfamily/Winged helix DNA-binding domain"/>
    <property type="match status" value="1"/>
</dbReference>
<evidence type="ECO:0000256" key="1">
    <source>
        <dbReference type="ARBA" id="ARBA00022614"/>
    </source>
</evidence>
<gene>
    <name evidence="11" type="ORF">FSB_LOCUS61124</name>
</gene>
<dbReference type="InterPro" id="IPR042197">
    <property type="entry name" value="Apaf_helical"/>
</dbReference>
<dbReference type="InterPro" id="IPR041118">
    <property type="entry name" value="Rx_N"/>
</dbReference>
<feature type="compositionally biased region" description="Acidic residues" evidence="6">
    <location>
        <begin position="761"/>
        <end position="782"/>
    </location>
</feature>
<name>A0A2N9J7Q3_FAGSY</name>
<evidence type="ECO:0000256" key="5">
    <source>
        <dbReference type="ARBA" id="ARBA00022840"/>
    </source>
</evidence>
<dbReference type="InterPro" id="IPR032675">
    <property type="entry name" value="LRR_dom_sf"/>
</dbReference>
<keyword evidence="5" id="KW-0067">ATP-binding</keyword>
<dbReference type="Gene3D" id="3.40.50.300">
    <property type="entry name" value="P-loop containing nucleotide triphosphate hydrolases"/>
    <property type="match status" value="1"/>
</dbReference>
<dbReference type="GO" id="GO:0006952">
    <property type="term" value="P:defense response"/>
    <property type="evidence" value="ECO:0007669"/>
    <property type="project" value="UniProtKB-KW"/>
</dbReference>
<dbReference type="InterPro" id="IPR056789">
    <property type="entry name" value="LRR_R13L1-DRL21"/>
</dbReference>
<dbReference type="Pfam" id="PF25019">
    <property type="entry name" value="LRR_R13L1-DRL21"/>
    <property type="match status" value="1"/>
</dbReference>
<dbReference type="CDD" id="cd14798">
    <property type="entry name" value="RX-CC_like"/>
    <property type="match status" value="1"/>
</dbReference>
<dbReference type="Pfam" id="PF18052">
    <property type="entry name" value="Rx_N"/>
    <property type="match status" value="1"/>
</dbReference>
<dbReference type="InterPro" id="IPR002182">
    <property type="entry name" value="NB-ARC"/>
</dbReference>
<evidence type="ECO:0000259" key="8">
    <source>
        <dbReference type="Pfam" id="PF18052"/>
    </source>
</evidence>
<evidence type="ECO:0000256" key="2">
    <source>
        <dbReference type="ARBA" id="ARBA00022737"/>
    </source>
</evidence>
<keyword evidence="3" id="KW-0547">Nucleotide-binding</keyword>
<dbReference type="PANTHER" id="PTHR36766">
    <property type="entry name" value="PLANT BROAD-SPECTRUM MILDEW RESISTANCE PROTEIN RPW8"/>
    <property type="match status" value="1"/>
</dbReference>
<dbReference type="SUPFAM" id="SSF52540">
    <property type="entry name" value="P-loop containing nucleoside triphosphate hydrolases"/>
    <property type="match status" value="1"/>
</dbReference>